<keyword evidence="3" id="KW-1185">Reference proteome</keyword>
<name>A0A4C1YCT4_EUMVA</name>
<feature type="region of interest" description="Disordered" evidence="1">
    <location>
        <begin position="220"/>
        <end position="287"/>
    </location>
</feature>
<evidence type="ECO:0000313" key="2">
    <source>
        <dbReference type="EMBL" id="GBP73828.1"/>
    </source>
</evidence>
<organism evidence="2 3">
    <name type="scientific">Eumeta variegata</name>
    <name type="common">Bagworm moth</name>
    <name type="synonym">Eumeta japonica</name>
    <dbReference type="NCBI Taxonomy" id="151549"/>
    <lineage>
        <taxon>Eukaryota</taxon>
        <taxon>Metazoa</taxon>
        <taxon>Ecdysozoa</taxon>
        <taxon>Arthropoda</taxon>
        <taxon>Hexapoda</taxon>
        <taxon>Insecta</taxon>
        <taxon>Pterygota</taxon>
        <taxon>Neoptera</taxon>
        <taxon>Endopterygota</taxon>
        <taxon>Lepidoptera</taxon>
        <taxon>Glossata</taxon>
        <taxon>Ditrysia</taxon>
        <taxon>Tineoidea</taxon>
        <taxon>Psychidae</taxon>
        <taxon>Oiketicinae</taxon>
        <taxon>Eumeta</taxon>
    </lineage>
</organism>
<comment type="caution">
    <text evidence="2">The sequence shown here is derived from an EMBL/GenBank/DDBJ whole genome shotgun (WGS) entry which is preliminary data.</text>
</comment>
<dbReference type="Proteomes" id="UP000299102">
    <property type="component" value="Unassembled WGS sequence"/>
</dbReference>
<gene>
    <name evidence="2" type="primary">RTase</name>
    <name evidence="2" type="ORF">EVAR_86348_1</name>
</gene>
<keyword evidence="2" id="KW-0548">Nucleotidyltransferase</keyword>
<keyword evidence="2" id="KW-0695">RNA-directed DNA polymerase</keyword>
<reference evidence="2 3" key="1">
    <citation type="journal article" date="2019" name="Commun. Biol.">
        <title>The bagworm genome reveals a unique fibroin gene that provides high tensile strength.</title>
        <authorList>
            <person name="Kono N."/>
            <person name="Nakamura H."/>
            <person name="Ohtoshi R."/>
            <person name="Tomita M."/>
            <person name="Numata K."/>
            <person name="Arakawa K."/>
        </authorList>
    </citation>
    <scope>NUCLEOTIDE SEQUENCE [LARGE SCALE GENOMIC DNA]</scope>
</reference>
<dbReference type="AlphaFoldDB" id="A0A4C1YCT4"/>
<evidence type="ECO:0000313" key="3">
    <source>
        <dbReference type="Proteomes" id="UP000299102"/>
    </source>
</evidence>
<accession>A0A4C1YCT4</accession>
<protein>
    <submittedName>
        <fullName evidence="2">Probable RNA-directed DNA polymerase from transposon BS</fullName>
    </submittedName>
</protein>
<evidence type="ECO:0000256" key="1">
    <source>
        <dbReference type="SAM" id="MobiDB-lite"/>
    </source>
</evidence>
<dbReference type="PANTHER" id="PTHR19446">
    <property type="entry name" value="REVERSE TRANSCRIPTASES"/>
    <property type="match status" value="1"/>
</dbReference>
<dbReference type="EMBL" id="BGZK01001188">
    <property type="protein sequence ID" value="GBP73828.1"/>
    <property type="molecule type" value="Genomic_DNA"/>
</dbReference>
<keyword evidence="2" id="KW-0808">Transferase</keyword>
<dbReference type="GO" id="GO:0003964">
    <property type="term" value="F:RNA-directed DNA polymerase activity"/>
    <property type="evidence" value="ECO:0007669"/>
    <property type="project" value="UniProtKB-KW"/>
</dbReference>
<dbReference type="OrthoDB" id="6614157at2759"/>
<proteinExistence type="predicted"/>
<sequence length="675" mass="76205">MRNFLQRTVGLWYNLPSVVFPTKFDKEAFKKKEIPIQQTGNVQVIPLRCSWAATLRMSKNGGDHLHSDGPHAQALEEDRKLKAVIRGLSANIETDEIMMDLINQEYPVHTVHLRLHIKDGTARGPVLLVLSKFEKPRCVKCLVPDRTKECTHTKDLEDKLACLYTRTIQPITANARKPPKPNLKQPSTVLREIGYHAPQSFSRNFLALCGKNTAKYVGGDFHPTPAPATNPWLRNQPPRAAPQPPKEATRRGLPPSRPQTQQQRPSKNTSNRDVRPLNGTEVGDIGVHPQFPRMLERRGQADGALTNHIRTVIVNNLREVPASSDHWKFPADVHELIRAKNAPLHGTGAYITVEYKYRARAFQRRVRYIIPILSRFPSAWHFTHIPYRERGPAQSLPRPQRRSASRLSQRVTKVVKNLKIRKVPSLDSFNNKALTCFSLPLVSLLVAIFNACLKNCYFPPIWKEEIMEIQKPGKPRDLPTNYRPISLLSSIGKLYKKILKSCLSHHLLEKGLIIDEQFSFCAVHKKTHSTRRLIRVGVPQVPPPSRPILYSAYTSDIPHPISGVQLALLGDDTALYFRVRYKKSILLHLQRATDELEILTSKIILSALGKLHYSTEGVSAPCSVGTANYHCAISAQFAEWKNVLGCESAMSKNRLDASIKIPPLTSHPNPIHCRS</sequence>